<dbReference type="InterPro" id="IPR036188">
    <property type="entry name" value="FAD/NAD-bd_sf"/>
</dbReference>
<protein>
    <recommendedName>
        <fullName evidence="4">Oxidative stress induced growth inhibitor 1</fullName>
    </recommendedName>
</protein>
<dbReference type="InterPro" id="IPR029731">
    <property type="entry name" value="OSGIN1/2"/>
</dbReference>
<comment type="caution">
    <text evidence="2">The sequence shown here is derived from an EMBL/GenBank/DDBJ whole genome shotgun (WGS) entry which is preliminary data.</text>
</comment>
<reference evidence="2" key="1">
    <citation type="submission" date="2021-01" db="EMBL/GenBank/DDBJ databases">
        <title>A chromosome-scale assembly of European eel, Anguilla anguilla.</title>
        <authorList>
            <person name="Henkel C."/>
            <person name="Jong-Raadsen S.A."/>
            <person name="Dufour S."/>
            <person name="Weltzien F.-A."/>
            <person name="Palstra A.P."/>
            <person name="Pelster B."/>
            <person name="Spaink H.P."/>
            <person name="Van Den Thillart G.E."/>
            <person name="Jansen H."/>
            <person name="Zahm M."/>
            <person name="Klopp C."/>
            <person name="Cedric C."/>
            <person name="Louis A."/>
            <person name="Berthelot C."/>
            <person name="Parey E."/>
            <person name="Roest Crollius H."/>
            <person name="Montfort J."/>
            <person name="Robinson-Rechavi M."/>
            <person name="Bucao C."/>
            <person name="Bouchez O."/>
            <person name="Gislard M."/>
            <person name="Lluch J."/>
            <person name="Milhes M."/>
            <person name="Lampietro C."/>
            <person name="Lopez Roques C."/>
            <person name="Donnadieu C."/>
            <person name="Braasch I."/>
            <person name="Desvignes T."/>
            <person name="Postlethwait J."/>
            <person name="Bobe J."/>
            <person name="Guiguen Y."/>
            <person name="Dirks R."/>
        </authorList>
    </citation>
    <scope>NUCLEOTIDE SEQUENCE</scope>
    <source>
        <strain evidence="2">Tag_6206</strain>
        <tissue evidence="2">Liver</tissue>
    </source>
</reference>
<organism evidence="2 3">
    <name type="scientific">Anguilla anguilla</name>
    <name type="common">European freshwater eel</name>
    <name type="synonym">Muraena anguilla</name>
    <dbReference type="NCBI Taxonomy" id="7936"/>
    <lineage>
        <taxon>Eukaryota</taxon>
        <taxon>Metazoa</taxon>
        <taxon>Chordata</taxon>
        <taxon>Craniata</taxon>
        <taxon>Vertebrata</taxon>
        <taxon>Euteleostomi</taxon>
        <taxon>Actinopterygii</taxon>
        <taxon>Neopterygii</taxon>
        <taxon>Teleostei</taxon>
        <taxon>Anguilliformes</taxon>
        <taxon>Anguillidae</taxon>
        <taxon>Anguilla</taxon>
    </lineage>
</organism>
<feature type="compositionally biased region" description="Gly residues" evidence="1">
    <location>
        <begin position="217"/>
        <end position="227"/>
    </location>
</feature>
<proteinExistence type="predicted"/>
<accession>A0A9D3LWF6</accession>
<dbReference type="GO" id="GO:0008083">
    <property type="term" value="F:growth factor activity"/>
    <property type="evidence" value="ECO:0007669"/>
    <property type="project" value="TreeGrafter"/>
</dbReference>
<dbReference type="PANTHER" id="PTHR15192:SF15">
    <property type="entry name" value="OXIDATIVE STRESS-INDUCED GROWTH INHIBITOR 1"/>
    <property type="match status" value="1"/>
</dbReference>
<evidence type="ECO:0000313" key="2">
    <source>
        <dbReference type="EMBL" id="KAG5836410.1"/>
    </source>
</evidence>
<evidence type="ECO:0008006" key="4">
    <source>
        <dbReference type="Google" id="ProtNLM"/>
    </source>
</evidence>
<dbReference type="AlphaFoldDB" id="A0A9D3LWF6"/>
<evidence type="ECO:0000256" key="1">
    <source>
        <dbReference type="SAM" id="MobiDB-lite"/>
    </source>
</evidence>
<dbReference type="PANTHER" id="PTHR15192">
    <property type="entry name" value="PROTEIN CBG05349"/>
    <property type="match status" value="1"/>
</dbReference>
<dbReference type="EMBL" id="JAFIRN010000014">
    <property type="protein sequence ID" value="KAG5836410.1"/>
    <property type="molecule type" value="Genomic_DNA"/>
</dbReference>
<evidence type="ECO:0000313" key="3">
    <source>
        <dbReference type="Proteomes" id="UP001044222"/>
    </source>
</evidence>
<name>A0A9D3LWF6_ANGAN</name>
<feature type="compositionally biased region" description="Basic residues" evidence="1">
    <location>
        <begin position="247"/>
        <end position="257"/>
    </location>
</feature>
<dbReference type="GO" id="GO:0030308">
    <property type="term" value="P:negative regulation of cell growth"/>
    <property type="evidence" value="ECO:0007669"/>
    <property type="project" value="TreeGrafter"/>
</dbReference>
<dbReference type="Gene3D" id="3.50.50.60">
    <property type="entry name" value="FAD/NAD(P)-binding domain"/>
    <property type="match status" value="1"/>
</dbReference>
<keyword evidence="3" id="KW-1185">Reference proteome</keyword>
<sequence length="437" mass="47015">MDLEDDHLVPRDVLPVVVIGNGPSGICLSYLLSGYVPYPSPEGSHPNPILQRKLQQQPHLSLLEQDLEYLCEGLEGRSSNPVAVLFDSLLLPDSDFGADYPSPLQWRYEPERAVPHVVLGKGPPGGAWHAMEGSMLTLSLANWMELPGLKLKDWVREKRRSRPTPTEEIASYYQHYVSLMGLQDRFACGTTVTSLQRAGGEAGPGVWRVRGVRREAGPGGGGEGRGGAALQPAGAERGARHGDPRRPRPPGRARRGPAPRPPRLLGAGGRHLGRPPGPRLRPAAGGGAGLTAADAVLAARHLNAPSATRFRRAVTDPALIFNQLPKVLYPEKCVLEGEGGRRTVLQVSMVLVLIGSYPNLSFLPGDGRPLGLDPDERIGCRRNPLQVDPFTHECVREPGLYAMGPLVGENFVRFLKGGALAIAAHLARRRGGEGPDS</sequence>
<dbReference type="Proteomes" id="UP001044222">
    <property type="component" value="Chromosome 14"/>
</dbReference>
<feature type="region of interest" description="Disordered" evidence="1">
    <location>
        <begin position="196"/>
        <end position="287"/>
    </location>
</feature>
<feature type="compositionally biased region" description="Basic and acidic residues" evidence="1">
    <location>
        <begin position="237"/>
        <end position="246"/>
    </location>
</feature>
<gene>
    <name evidence="2" type="ORF">ANANG_G00254380</name>
</gene>